<reference evidence="2 3" key="1">
    <citation type="submission" date="2020-03" db="EMBL/GenBank/DDBJ databases">
        <title>Nocardioides sp. nov., isolated from fish.</title>
        <authorList>
            <person name="Hyun D.-W."/>
            <person name="Bae J.-W."/>
        </authorList>
    </citation>
    <scope>NUCLEOTIDE SEQUENCE [LARGE SCALE GENOMIC DNA]</scope>
    <source>
        <strain evidence="2 3">HDW12A</strain>
    </source>
</reference>
<keyword evidence="1" id="KW-0175">Coiled coil</keyword>
<accession>A0A6G7YCW2</accession>
<proteinExistence type="predicted"/>
<dbReference type="AlphaFoldDB" id="A0A6G7YCW2"/>
<evidence type="ECO:0000256" key="1">
    <source>
        <dbReference type="SAM" id="Coils"/>
    </source>
</evidence>
<name>A0A6G7YCW2_9ACTN</name>
<dbReference type="EMBL" id="CP049866">
    <property type="protein sequence ID" value="QIK74744.1"/>
    <property type="molecule type" value="Genomic_DNA"/>
</dbReference>
<gene>
    <name evidence="2" type="ORF">G7071_04200</name>
</gene>
<dbReference type="RefSeq" id="WP_166315259.1">
    <property type="nucleotide sequence ID" value="NZ_CP049866.1"/>
</dbReference>
<protein>
    <submittedName>
        <fullName evidence="2">Uncharacterized protein</fullName>
    </submittedName>
</protein>
<dbReference type="Proteomes" id="UP000502035">
    <property type="component" value="Chromosome"/>
</dbReference>
<sequence>MTAMYAIQPPAFDDAVRALRLIIVRQSSVTAHSDLRTLLERTLSLYPFLPGCDEIGRLGIEPVLNPRTTDQHWTLPDGGAACLYEVDGTWVLLILGSAAARNAASTEIDQKNENAVVNLMSHVLSALRPVEVFIGPFDRVNRAHGYATKTLEAFKAANVEVLYLEDEPGEIWFDTEHAEQSWYSLSNSAATNCKVTVKRTTGGKVSMARRNLWFLGESSTPVGLTTDDANRLIVDQRDRAAVEVIVKGFAAGDTDAAIARRLVQQGLLRRRKTMRKSTQGSAVFILDQNEHNRVQRAVRLFRGRMLDLAMGKHVMEVTEPASTNFTHRGVRREKSARNLWQHVLVWDVPDIFDHVNQADLDAALITTARKRIRAGKRASLWVHEREQRERIQADLTAPVDSQDARETAKRNQLTLEMSRPIGSGPEHSRSARVREILSLVTGEEPRSNSNTSIPESARLFSGYSAWSQEDGTEFKIACHLGDTYAVLRRTSDSQLKPTESLNRAWGIASGSKGVMKHAVAQIRCQTFHAAIADAAASHIDQGVSVLSGQRAAASGIIQAGQHLQTERTLRRQRLVQNLDAARREVRSAESRVRLLTDYGQAQSNSPGGAEDAWQAVNEDVQRAALREEVQARAREKRLQEDLTCLHDEASATLPEVMPDLDDLDLALRTLVALRTRVTARSEQVRAIQALIPRMRVIGVTAFEVEFEIDLLLPTTSETSLPVGPIRFTVPTAGVRPPGYESWSHAECEELAYRRLTMEDTKATRHGASLVNDGLAAKSYVAYHAAQHLISRGLTQGQARYLLQTTLLLPRTVTYNLAQGIPIDHHELGTSEAYVEVIRRTYLQPNSTFPFRAPMLSSRTEMQRLLNAIRNSSLPYWRPTEIADHLGLATDSDPKGRYQRARVWATLKRENLPHLLSRIDVSGLSRHGKRMKNLSGYVLQPCPHCAETGTPMPVDIVVWNAEVPGGLLCSTCLRTPAPDSITYPHAYRALLEVD</sequence>
<feature type="coiled-coil region" evidence="1">
    <location>
        <begin position="571"/>
        <end position="598"/>
    </location>
</feature>
<dbReference type="KEGG" id="npi:G7071_04200"/>
<organism evidence="2 3">
    <name type="scientific">Nocardioides piscis</name>
    <dbReference type="NCBI Taxonomy" id="2714938"/>
    <lineage>
        <taxon>Bacteria</taxon>
        <taxon>Bacillati</taxon>
        <taxon>Actinomycetota</taxon>
        <taxon>Actinomycetes</taxon>
        <taxon>Propionibacteriales</taxon>
        <taxon>Nocardioidaceae</taxon>
        <taxon>Nocardioides</taxon>
    </lineage>
</organism>
<evidence type="ECO:0000313" key="2">
    <source>
        <dbReference type="EMBL" id="QIK74744.1"/>
    </source>
</evidence>
<keyword evidence="3" id="KW-1185">Reference proteome</keyword>
<evidence type="ECO:0000313" key="3">
    <source>
        <dbReference type="Proteomes" id="UP000502035"/>
    </source>
</evidence>